<evidence type="ECO:0000256" key="4">
    <source>
        <dbReference type="ARBA" id="ARBA00022692"/>
    </source>
</evidence>
<evidence type="ECO:0000256" key="1">
    <source>
        <dbReference type="ARBA" id="ARBA00004651"/>
    </source>
</evidence>
<dbReference type="Pfam" id="PF02308">
    <property type="entry name" value="MgtC"/>
    <property type="match status" value="1"/>
</dbReference>
<evidence type="ECO:0000313" key="10">
    <source>
        <dbReference type="Proteomes" id="UP000635665"/>
    </source>
</evidence>
<dbReference type="EMBL" id="JAEHNY010000003">
    <property type="protein sequence ID" value="MBI6119335.1"/>
    <property type="molecule type" value="Genomic_DNA"/>
</dbReference>
<gene>
    <name evidence="9" type="ORF">I6U50_04775</name>
</gene>
<dbReference type="Proteomes" id="UP000635665">
    <property type="component" value="Unassembled WGS sequence"/>
</dbReference>
<keyword evidence="6 7" id="KW-0472">Membrane</keyword>
<evidence type="ECO:0000256" key="7">
    <source>
        <dbReference type="SAM" id="Phobius"/>
    </source>
</evidence>
<feature type="transmembrane region" description="Helical" evidence="7">
    <location>
        <begin position="114"/>
        <end position="131"/>
    </location>
</feature>
<feature type="domain" description="MgtC/SapB/SrpB/YhiD N-terminal" evidence="8">
    <location>
        <begin position="11"/>
        <end position="133"/>
    </location>
</feature>
<dbReference type="PANTHER" id="PTHR33778:SF1">
    <property type="entry name" value="MAGNESIUM TRANSPORTER YHID-RELATED"/>
    <property type="match status" value="1"/>
</dbReference>
<proteinExistence type="inferred from homology"/>
<organism evidence="9 10">
    <name type="scientific">Salegentibacter maritimus</name>
    <dbReference type="NCBI Taxonomy" id="2794347"/>
    <lineage>
        <taxon>Bacteria</taxon>
        <taxon>Pseudomonadati</taxon>
        <taxon>Bacteroidota</taxon>
        <taxon>Flavobacteriia</taxon>
        <taxon>Flavobacteriales</taxon>
        <taxon>Flavobacteriaceae</taxon>
        <taxon>Salegentibacter</taxon>
    </lineage>
</organism>
<feature type="transmembrane region" description="Helical" evidence="7">
    <location>
        <begin position="65"/>
        <end position="82"/>
    </location>
</feature>
<feature type="transmembrane region" description="Helical" evidence="7">
    <location>
        <begin position="35"/>
        <end position="53"/>
    </location>
</feature>
<accession>A0ABS0TEW5</accession>
<evidence type="ECO:0000259" key="8">
    <source>
        <dbReference type="Pfam" id="PF02308"/>
    </source>
</evidence>
<evidence type="ECO:0000256" key="5">
    <source>
        <dbReference type="ARBA" id="ARBA00022989"/>
    </source>
</evidence>
<dbReference type="InterPro" id="IPR049177">
    <property type="entry name" value="MgtC_SapB_SrpB_YhiD_N"/>
</dbReference>
<evidence type="ECO:0000256" key="2">
    <source>
        <dbReference type="ARBA" id="ARBA00009298"/>
    </source>
</evidence>
<keyword evidence="5 7" id="KW-1133">Transmembrane helix</keyword>
<comment type="similarity">
    <text evidence="2">Belongs to the MgtC/SapB family.</text>
</comment>
<keyword evidence="4 7" id="KW-0812">Transmembrane</keyword>
<comment type="caution">
    <text evidence="9">The sequence shown here is derived from an EMBL/GenBank/DDBJ whole genome shotgun (WGS) entry which is preliminary data.</text>
</comment>
<protein>
    <submittedName>
        <fullName evidence="9">MgtC/SapB family protein</fullName>
    </submittedName>
</protein>
<feature type="transmembrane region" description="Helical" evidence="7">
    <location>
        <begin position="6"/>
        <end position="23"/>
    </location>
</feature>
<dbReference type="PANTHER" id="PTHR33778">
    <property type="entry name" value="PROTEIN MGTC"/>
    <property type="match status" value="1"/>
</dbReference>
<evidence type="ECO:0000313" key="9">
    <source>
        <dbReference type="EMBL" id="MBI6119335.1"/>
    </source>
</evidence>
<dbReference type="InterPro" id="IPR003416">
    <property type="entry name" value="MgtC/SapB/SrpB/YhiD_fam"/>
</dbReference>
<reference evidence="9 10" key="1">
    <citation type="submission" date="2020-12" db="EMBL/GenBank/DDBJ databases">
        <title>Salegentibacter orientalis sp. nov., isolated from costal sediment.</title>
        <authorList>
            <person name="Lian F.-B."/>
        </authorList>
    </citation>
    <scope>NUCLEOTIDE SEQUENCE [LARGE SCALE GENOMIC DNA]</scope>
    <source>
        <strain evidence="9 10">F60176</strain>
    </source>
</reference>
<sequence>MELAEFSISIGLAAIAGLFIGIEREFSGKSAGLKTNALVALGACVFILVSLEFKGDEFVDTSRVLGQVVTGIGFIGAGTILQHGKNVKGLTTAATIWCSAGAGALAALQMYTELLVVCITIVAINLLFGFIERKLMAKKRTQKENKS</sequence>
<dbReference type="PRINTS" id="PR01837">
    <property type="entry name" value="MGTCSAPBPROT"/>
</dbReference>
<keyword evidence="10" id="KW-1185">Reference proteome</keyword>
<evidence type="ECO:0000256" key="6">
    <source>
        <dbReference type="ARBA" id="ARBA00023136"/>
    </source>
</evidence>
<evidence type="ECO:0000256" key="3">
    <source>
        <dbReference type="ARBA" id="ARBA00022475"/>
    </source>
</evidence>
<dbReference type="RefSeq" id="WP_198638032.1">
    <property type="nucleotide sequence ID" value="NZ_JAEHNY010000003.1"/>
</dbReference>
<keyword evidence="3" id="KW-1003">Cell membrane</keyword>
<name>A0ABS0TEW5_9FLAO</name>
<comment type="subcellular location">
    <subcellularLocation>
        <location evidence="1">Cell membrane</location>
        <topology evidence="1">Multi-pass membrane protein</topology>
    </subcellularLocation>
</comment>